<dbReference type="PANTHER" id="PTHR11803">
    <property type="entry name" value="2-IMINOBUTANOATE/2-IMINOPROPANOATE DEAMINASE RIDA"/>
    <property type="match status" value="1"/>
</dbReference>
<dbReference type="InterPro" id="IPR006175">
    <property type="entry name" value="YjgF/YER057c/UK114"/>
</dbReference>
<dbReference type="PANTHER" id="PTHR11803:SF58">
    <property type="entry name" value="PROTEIN HMF1-RELATED"/>
    <property type="match status" value="1"/>
</dbReference>
<protein>
    <submittedName>
        <fullName evidence="2">Reactive intermediate/imine deaminase</fullName>
    </submittedName>
</protein>
<dbReference type="NCBIfam" id="TIGR00004">
    <property type="entry name" value="Rid family detoxifying hydrolase"/>
    <property type="match status" value="1"/>
</dbReference>
<evidence type="ECO:0000313" key="3">
    <source>
        <dbReference type="Proteomes" id="UP001242480"/>
    </source>
</evidence>
<comment type="similarity">
    <text evidence="1">Belongs to the RutC family.</text>
</comment>
<dbReference type="SUPFAM" id="SSF55298">
    <property type="entry name" value="YjgF-like"/>
    <property type="match status" value="1"/>
</dbReference>
<dbReference type="InterPro" id="IPR006056">
    <property type="entry name" value="RidA"/>
</dbReference>
<dbReference type="EMBL" id="JAUSVX010000005">
    <property type="protein sequence ID" value="MDQ0470030.1"/>
    <property type="molecule type" value="Genomic_DNA"/>
</dbReference>
<name>A0ABU0J712_9HYPH</name>
<evidence type="ECO:0000256" key="1">
    <source>
        <dbReference type="ARBA" id="ARBA00010552"/>
    </source>
</evidence>
<sequence>MSTLLAAINTASAPKPFGHYVQAMNAGGLVFVSGQLPARLDGTSLADMPFEAQARQSLANLLAIVEGAGLRHDRIAKVTAYLVGVEHWTAFNAIYAEAFGEHRPARSVVPVPALHHGYLIELEAIAVS</sequence>
<organism evidence="2 3">
    <name type="scientific">Labrys wisconsinensis</name>
    <dbReference type="NCBI Taxonomy" id="425677"/>
    <lineage>
        <taxon>Bacteria</taxon>
        <taxon>Pseudomonadati</taxon>
        <taxon>Pseudomonadota</taxon>
        <taxon>Alphaproteobacteria</taxon>
        <taxon>Hyphomicrobiales</taxon>
        <taxon>Xanthobacteraceae</taxon>
        <taxon>Labrys</taxon>
    </lineage>
</organism>
<dbReference type="Gene3D" id="3.30.1330.40">
    <property type="entry name" value="RutC-like"/>
    <property type="match status" value="1"/>
</dbReference>
<dbReference type="RefSeq" id="WP_307273431.1">
    <property type="nucleotide sequence ID" value="NZ_JAUSVX010000005.1"/>
</dbReference>
<dbReference type="InterPro" id="IPR035959">
    <property type="entry name" value="RutC-like_sf"/>
</dbReference>
<evidence type="ECO:0000313" key="2">
    <source>
        <dbReference type="EMBL" id="MDQ0470030.1"/>
    </source>
</evidence>
<gene>
    <name evidence="2" type="ORF">QO011_003046</name>
</gene>
<dbReference type="Pfam" id="PF01042">
    <property type="entry name" value="Ribonuc_L-PSP"/>
    <property type="match status" value="1"/>
</dbReference>
<dbReference type="CDD" id="cd00448">
    <property type="entry name" value="YjgF_YER057c_UK114_family"/>
    <property type="match status" value="1"/>
</dbReference>
<dbReference type="Proteomes" id="UP001242480">
    <property type="component" value="Unassembled WGS sequence"/>
</dbReference>
<reference evidence="2 3" key="1">
    <citation type="submission" date="2023-07" db="EMBL/GenBank/DDBJ databases">
        <title>Genomic Encyclopedia of Type Strains, Phase IV (KMG-IV): sequencing the most valuable type-strain genomes for metagenomic binning, comparative biology and taxonomic classification.</title>
        <authorList>
            <person name="Goeker M."/>
        </authorList>
    </citation>
    <scope>NUCLEOTIDE SEQUENCE [LARGE SCALE GENOMIC DNA]</scope>
    <source>
        <strain evidence="2 3">DSM 19619</strain>
    </source>
</reference>
<keyword evidence="3" id="KW-1185">Reference proteome</keyword>
<accession>A0ABU0J712</accession>
<proteinExistence type="inferred from homology"/>
<comment type="caution">
    <text evidence="2">The sequence shown here is derived from an EMBL/GenBank/DDBJ whole genome shotgun (WGS) entry which is preliminary data.</text>
</comment>